<evidence type="ECO:0000313" key="10">
    <source>
        <dbReference type="Proteomes" id="UP000824633"/>
    </source>
</evidence>
<sequence length="295" mass="32970">MVMSKKQGRTFFKKQSSDKFSKKHEMISETSTISKEHEVYLKKVKSTKRRIVITRILILVIFVGLWQIAASLKWIDPFLTSSPTRVIKSLVSLYEDGSLFKHIGITCYETILGFSLGTILGGLIAVILWSCPLVAKILDPYIVVLNALPKVALAPIIIFWIGNGMPAIIVIALLISVVTTIISVLTGFNEIDKEKIMLMNTFRASKTQILRYLIFPYSIPIFISALKINVGLSWVGVIMGEFLVAKNGLGFLIVYGGQVAQLDMVMMSIVILSIIAFVMYEMVAFVENRLVKDKN</sequence>
<evidence type="ECO:0000256" key="4">
    <source>
        <dbReference type="ARBA" id="ARBA00022692"/>
    </source>
</evidence>
<keyword evidence="2 7" id="KW-0813">Transport</keyword>
<accession>A0ABM7TIT3</accession>
<feature type="transmembrane region" description="Helical" evidence="7">
    <location>
        <begin position="167"/>
        <end position="188"/>
    </location>
</feature>
<evidence type="ECO:0000313" key="9">
    <source>
        <dbReference type="EMBL" id="BCZ48403.1"/>
    </source>
</evidence>
<feature type="transmembrane region" description="Helical" evidence="7">
    <location>
        <begin position="267"/>
        <end position="286"/>
    </location>
</feature>
<dbReference type="PANTHER" id="PTHR30151:SF19">
    <property type="entry name" value="ABC TRANSPORTER PERMEASE"/>
    <property type="match status" value="1"/>
</dbReference>
<keyword evidence="5 7" id="KW-1133">Transmembrane helix</keyword>
<name>A0ABM7TIT3_9CLOT</name>
<dbReference type="EMBL" id="AP024849">
    <property type="protein sequence ID" value="BCZ48403.1"/>
    <property type="molecule type" value="Genomic_DNA"/>
</dbReference>
<evidence type="ECO:0000259" key="8">
    <source>
        <dbReference type="PROSITE" id="PS50928"/>
    </source>
</evidence>
<feature type="domain" description="ABC transmembrane type-1" evidence="8">
    <location>
        <begin position="99"/>
        <end position="283"/>
    </location>
</feature>
<evidence type="ECO:0000256" key="2">
    <source>
        <dbReference type="ARBA" id="ARBA00022448"/>
    </source>
</evidence>
<protein>
    <submittedName>
        <fullName evidence="9">ABC transporter permease</fullName>
    </submittedName>
</protein>
<comment type="subcellular location">
    <subcellularLocation>
        <location evidence="1 7">Cell membrane</location>
        <topology evidence="1 7">Multi-pass membrane protein</topology>
    </subcellularLocation>
</comment>
<gene>
    <name evidence="9" type="ORF">psyc5s11_44700</name>
</gene>
<dbReference type="Proteomes" id="UP000824633">
    <property type="component" value="Chromosome"/>
</dbReference>
<keyword evidence="4 7" id="KW-0812">Transmembrane</keyword>
<dbReference type="InterPro" id="IPR035906">
    <property type="entry name" value="MetI-like_sf"/>
</dbReference>
<feature type="transmembrane region" description="Helical" evidence="7">
    <location>
        <begin position="141"/>
        <end position="161"/>
    </location>
</feature>
<dbReference type="PANTHER" id="PTHR30151">
    <property type="entry name" value="ALKANE SULFONATE ABC TRANSPORTER-RELATED, MEMBRANE SUBUNIT"/>
    <property type="match status" value="1"/>
</dbReference>
<evidence type="ECO:0000256" key="6">
    <source>
        <dbReference type="ARBA" id="ARBA00023136"/>
    </source>
</evidence>
<evidence type="ECO:0000256" key="1">
    <source>
        <dbReference type="ARBA" id="ARBA00004651"/>
    </source>
</evidence>
<keyword evidence="10" id="KW-1185">Reference proteome</keyword>
<dbReference type="Pfam" id="PF00528">
    <property type="entry name" value="BPD_transp_1"/>
    <property type="match status" value="1"/>
</dbReference>
<evidence type="ECO:0000256" key="5">
    <source>
        <dbReference type="ARBA" id="ARBA00022989"/>
    </source>
</evidence>
<dbReference type="Gene3D" id="1.10.3720.10">
    <property type="entry name" value="MetI-like"/>
    <property type="match status" value="1"/>
</dbReference>
<feature type="transmembrane region" description="Helical" evidence="7">
    <location>
        <begin position="209"/>
        <end position="228"/>
    </location>
</feature>
<reference evidence="10" key="1">
    <citation type="submission" date="2021-07" db="EMBL/GenBank/DDBJ databases">
        <title>Complete genome sequencing of a Clostridium isolate.</title>
        <authorList>
            <person name="Ueki A."/>
            <person name="Tonouchi A."/>
        </authorList>
    </citation>
    <scope>NUCLEOTIDE SEQUENCE [LARGE SCALE GENOMIC DNA]</scope>
    <source>
        <strain evidence="10">C5S11</strain>
    </source>
</reference>
<comment type="similarity">
    <text evidence="7">Belongs to the binding-protein-dependent transport system permease family.</text>
</comment>
<feature type="transmembrane region" description="Helical" evidence="7">
    <location>
        <begin position="234"/>
        <end position="255"/>
    </location>
</feature>
<dbReference type="InterPro" id="IPR000515">
    <property type="entry name" value="MetI-like"/>
</dbReference>
<dbReference type="PROSITE" id="PS50928">
    <property type="entry name" value="ABC_TM1"/>
    <property type="match status" value="1"/>
</dbReference>
<evidence type="ECO:0000256" key="7">
    <source>
        <dbReference type="RuleBase" id="RU363032"/>
    </source>
</evidence>
<feature type="transmembrane region" description="Helical" evidence="7">
    <location>
        <begin position="111"/>
        <end position="129"/>
    </location>
</feature>
<dbReference type="SUPFAM" id="SSF161098">
    <property type="entry name" value="MetI-like"/>
    <property type="match status" value="1"/>
</dbReference>
<feature type="transmembrane region" description="Helical" evidence="7">
    <location>
        <begin position="52"/>
        <end position="75"/>
    </location>
</feature>
<keyword evidence="6 7" id="KW-0472">Membrane</keyword>
<organism evidence="9 10">
    <name type="scientific">Clostridium gelidum</name>
    <dbReference type="NCBI Taxonomy" id="704125"/>
    <lineage>
        <taxon>Bacteria</taxon>
        <taxon>Bacillati</taxon>
        <taxon>Bacillota</taxon>
        <taxon>Clostridia</taxon>
        <taxon>Eubacteriales</taxon>
        <taxon>Clostridiaceae</taxon>
        <taxon>Clostridium</taxon>
    </lineage>
</organism>
<evidence type="ECO:0000256" key="3">
    <source>
        <dbReference type="ARBA" id="ARBA00022475"/>
    </source>
</evidence>
<proteinExistence type="inferred from homology"/>
<keyword evidence="3" id="KW-1003">Cell membrane</keyword>